<organism evidence="1 2">
    <name type="scientific">Actinoallomurus iriomotensis</name>
    <dbReference type="NCBI Taxonomy" id="478107"/>
    <lineage>
        <taxon>Bacteria</taxon>
        <taxon>Bacillati</taxon>
        <taxon>Actinomycetota</taxon>
        <taxon>Actinomycetes</taxon>
        <taxon>Streptosporangiales</taxon>
        <taxon>Thermomonosporaceae</taxon>
        <taxon>Actinoallomurus</taxon>
    </lineage>
</organism>
<dbReference type="EMBL" id="BSTJ01000011">
    <property type="protein sequence ID" value="GLY79252.1"/>
    <property type="molecule type" value="Genomic_DNA"/>
</dbReference>
<dbReference type="RefSeq" id="WP_285630416.1">
    <property type="nucleotide sequence ID" value="NZ_BSTJ01000011.1"/>
</dbReference>
<name>A0A9W6VU67_9ACTN</name>
<evidence type="ECO:0000313" key="2">
    <source>
        <dbReference type="Proteomes" id="UP001165135"/>
    </source>
</evidence>
<evidence type="ECO:0000313" key="1">
    <source>
        <dbReference type="EMBL" id="GLY79252.1"/>
    </source>
</evidence>
<reference evidence="1" key="1">
    <citation type="submission" date="2023-03" db="EMBL/GenBank/DDBJ databases">
        <title>Actinoallomurus iriomotensis NBRC 103681.</title>
        <authorList>
            <person name="Ichikawa N."/>
            <person name="Sato H."/>
            <person name="Tonouchi N."/>
        </authorList>
    </citation>
    <scope>NUCLEOTIDE SEQUENCE</scope>
    <source>
        <strain evidence="1">NBRC 103681</strain>
    </source>
</reference>
<dbReference type="Proteomes" id="UP001165135">
    <property type="component" value="Unassembled WGS sequence"/>
</dbReference>
<proteinExistence type="predicted"/>
<dbReference type="AlphaFoldDB" id="A0A9W6VU67"/>
<comment type="caution">
    <text evidence="1">The sequence shown here is derived from an EMBL/GenBank/DDBJ whole genome shotgun (WGS) entry which is preliminary data.</text>
</comment>
<gene>
    <name evidence="1" type="ORF">Airi01_075190</name>
</gene>
<sequence length="96" mass="10670">MGKKLCWCVLLQDVAGAFDPVQLGVQDPVVQLSRVIGREDPILRAPDQARRDGDLAEQLLVVHRIRLLDLAVLAIEGGLSDFAEPGGEERVEDRWR</sequence>
<protein>
    <submittedName>
        <fullName evidence="1">Uncharacterized protein</fullName>
    </submittedName>
</protein>
<accession>A0A9W6VU67</accession>